<dbReference type="GeneID" id="39982130"/>
<evidence type="ECO:0000313" key="2">
    <source>
        <dbReference type="Proteomes" id="UP000192257"/>
    </source>
</evidence>
<dbReference type="EMBL" id="NBCO01000004">
    <property type="protein sequence ID" value="ORC91942.1"/>
    <property type="molecule type" value="Genomic_DNA"/>
</dbReference>
<dbReference type="Proteomes" id="UP000192257">
    <property type="component" value="Unassembled WGS sequence"/>
</dbReference>
<dbReference type="RefSeq" id="XP_028886008.1">
    <property type="nucleotide sequence ID" value="XM_029022350.1"/>
</dbReference>
<evidence type="ECO:0000313" key="1">
    <source>
        <dbReference type="EMBL" id="ORC91942.1"/>
    </source>
</evidence>
<dbReference type="AlphaFoldDB" id="A0A1X0P4T8"/>
<dbReference type="VEuPathDB" id="TriTrypDB:TM35_000041560"/>
<name>A0A1X0P4T8_9TRYP</name>
<organism evidence="1 2">
    <name type="scientific">Trypanosoma theileri</name>
    <dbReference type="NCBI Taxonomy" id="67003"/>
    <lineage>
        <taxon>Eukaryota</taxon>
        <taxon>Discoba</taxon>
        <taxon>Euglenozoa</taxon>
        <taxon>Kinetoplastea</taxon>
        <taxon>Metakinetoplastina</taxon>
        <taxon>Trypanosomatida</taxon>
        <taxon>Trypanosomatidae</taxon>
        <taxon>Trypanosoma</taxon>
    </lineage>
</organism>
<reference evidence="1 2" key="1">
    <citation type="submission" date="2017-03" db="EMBL/GenBank/DDBJ databases">
        <title>An alternative strategy for trypanosome survival in the mammalian bloodstream revealed through genome and transcriptome analysis of the ubiquitous bovine parasite Trypanosoma (Megatrypanum) theileri.</title>
        <authorList>
            <person name="Kelly S."/>
            <person name="Ivens A."/>
            <person name="Mott A."/>
            <person name="O'Neill E."/>
            <person name="Emms D."/>
            <person name="Macleod O."/>
            <person name="Voorheis P."/>
            <person name="Matthews J."/>
            <person name="Matthews K."/>
            <person name="Carrington M."/>
        </authorList>
    </citation>
    <scope>NUCLEOTIDE SEQUENCE [LARGE SCALE GENOMIC DNA]</scope>
    <source>
        <strain evidence="1">Edinburgh</strain>
    </source>
</reference>
<sequence>MNSIAMVEEATKKPTEIMSDDEEDVLVLQVCANKQCLGIEDLEFDEESGEMYCVNCREMYARAEKEGFRLLLSVDDKPLVNMIFNRFGGDKGYWTYEDFKRFQNSTSHSSDTDIDSHIALREFFKEEYDIDISPGVTGEYVVDQRNLEDMYGGYLYNNINALHADCDALEDAGMINTAVLE</sequence>
<proteinExistence type="predicted"/>
<gene>
    <name evidence="1" type="ORF">TM35_000041560</name>
</gene>
<comment type="caution">
    <text evidence="1">The sequence shown here is derived from an EMBL/GenBank/DDBJ whole genome shotgun (WGS) entry which is preliminary data.</text>
</comment>
<keyword evidence="2" id="KW-1185">Reference proteome</keyword>
<protein>
    <submittedName>
        <fullName evidence="1">Uncharacterized protein</fullName>
    </submittedName>
</protein>
<dbReference type="OrthoDB" id="72851at2759"/>
<accession>A0A1X0P4T8</accession>